<dbReference type="InterPro" id="IPR022310">
    <property type="entry name" value="NAD/GMP_synthase"/>
</dbReference>
<evidence type="ECO:0000313" key="8">
    <source>
        <dbReference type="EMBL" id="KAH0574730.1"/>
    </source>
</evidence>
<gene>
    <name evidence="7" type="ORF">SS50377_18468</name>
    <name evidence="8" type="ORF">SS50377_22345</name>
</gene>
<keyword evidence="5" id="KW-0520">NAD</keyword>
<reference evidence="8" key="2">
    <citation type="submission" date="2020-12" db="EMBL/GenBank/DDBJ databases">
        <title>New Spironucleus salmonicida genome in near-complete chromosomes.</title>
        <authorList>
            <person name="Xu F."/>
            <person name="Kurt Z."/>
            <person name="Jimenez-Gonzalez A."/>
            <person name="Astvaldsson A."/>
            <person name="Andersson J.O."/>
            <person name="Svard S.G."/>
        </authorList>
    </citation>
    <scope>NUCLEOTIDE SEQUENCE</scope>
    <source>
        <strain evidence="8">ATCC 50377</strain>
    </source>
</reference>
<dbReference type="GO" id="GO:0009435">
    <property type="term" value="P:NAD+ biosynthetic process"/>
    <property type="evidence" value="ECO:0007669"/>
    <property type="project" value="UniProtKB-UniPathway"/>
</dbReference>
<keyword evidence="2" id="KW-0436">Ligase</keyword>
<dbReference type="AlphaFoldDB" id="V6LCG2"/>
<proteinExistence type="predicted"/>
<dbReference type="CDD" id="cd00553">
    <property type="entry name" value="NAD_synthase"/>
    <property type="match status" value="1"/>
</dbReference>
<dbReference type="PANTHER" id="PTHR23090:SF9">
    <property type="entry name" value="GLUTAMINE-DEPENDENT NAD(+) SYNTHETASE"/>
    <property type="match status" value="1"/>
</dbReference>
<keyword evidence="9" id="KW-1185">Reference proteome</keyword>
<dbReference type="PANTHER" id="PTHR23090">
    <property type="entry name" value="NH 3 /GLUTAMINE-DEPENDENT NAD + SYNTHETASE"/>
    <property type="match status" value="1"/>
</dbReference>
<protein>
    <submittedName>
        <fullName evidence="7">NH3-dependent NAD synthetase</fullName>
    </submittedName>
</protein>
<organism evidence="7">
    <name type="scientific">Spironucleus salmonicida</name>
    <dbReference type="NCBI Taxonomy" id="348837"/>
    <lineage>
        <taxon>Eukaryota</taxon>
        <taxon>Metamonada</taxon>
        <taxon>Diplomonadida</taxon>
        <taxon>Hexamitidae</taxon>
        <taxon>Hexamitinae</taxon>
        <taxon>Spironucleus</taxon>
    </lineage>
</organism>
<sequence length="284" mass="32278">MYKTKLSPVFQDKLNLLRKNRNFNAEQWVNSRCIQFNNYLATTPLKTVVVSVSGGIDSSVTFALANYAQHQPNSPIQRVLGVLQPIHSTAQIQDRALLLKDFGDLITVDQTEIFDSLFKKVDTALDMNSSDFARGNLRSYMRTPVAFYVAQMTNGCVVGTGNYDEDGFLYYFSKAGDGVSDVQLIHDLHKSEVYEVGRFLGLAKQLVEAVPSADLWAGQTDENEIGWSYDHVELITELVRTNELDLYEKTLSAYELSDFKEFKIRLFEIHERNKHKAVFPLNIK</sequence>
<dbReference type="GO" id="GO:0003952">
    <property type="term" value="F:NAD+ synthase (glutamine-hydrolyzing) activity"/>
    <property type="evidence" value="ECO:0007669"/>
    <property type="project" value="InterPro"/>
</dbReference>
<name>V6LCG2_9EUKA</name>
<evidence type="ECO:0000256" key="3">
    <source>
        <dbReference type="ARBA" id="ARBA00022741"/>
    </source>
</evidence>
<accession>V6LCG2</accession>
<dbReference type="EMBL" id="KI546166">
    <property type="protein sequence ID" value="EST42160.1"/>
    <property type="molecule type" value="Genomic_DNA"/>
</dbReference>
<keyword evidence="3" id="KW-0547">Nucleotide-binding</keyword>
<dbReference type="UniPathway" id="UPA00253"/>
<dbReference type="VEuPathDB" id="GiardiaDB:SS50377_22345"/>
<evidence type="ECO:0000256" key="4">
    <source>
        <dbReference type="ARBA" id="ARBA00022840"/>
    </source>
</evidence>
<reference evidence="7 8" key="1">
    <citation type="journal article" date="2014" name="PLoS Genet.">
        <title>The Genome of Spironucleus salmonicida Highlights a Fish Pathogen Adapted to Fluctuating Environments.</title>
        <authorList>
            <person name="Xu F."/>
            <person name="Jerlstrom-Hultqvist J."/>
            <person name="Einarsson E."/>
            <person name="Astvaldsson A."/>
            <person name="Svard S.G."/>
            <person name="Andersson J.O."/>
        </authorList>
    </citation>
    <scope>NUCLEOTIDE SEQUENCE</scope>
    <source>
        <strain evidence="8">ATCC 50377</strain>
    </source>
</reference>
<comment type="pathway">
    <text evidence="1">Cofactor biosynthesis; NAD(+) biosynthesis.</text>
</comment>
<evidence type="ECO:0000256" key="1">
    <source>
        <dbReference type="ARBA" id="ARBA00004790"/>
    </source>
</evidence>
<dbReference type="NCBIfam" id="TIGR00552">
    <property type="entry name" value="nadE"/>
    <property type="match status" value="1"/>
</dbReference>
<evidence type="ECO:0000256" key="2">
    <source>
        <dbReference type="ARBA" id="ARBA00022598"/>
    </source>
</evidence>
<evidence type="ECO:0000256" key="5">
    <source>
        <dbReference type="ARBA" id="ARBA00023027"/>
    </source>
</evidence>
<dbReference type="GO" id="GO:0005524">
    <property type="term" value="F:ATP binding"/>
    <property type="evidence" value="ECO:0007669"/>
    <property type="project" value="UniProtKB-KW"/>
</dbReference>
<feature type="domain" description="NAD/GMP synthase" evidence="6">
    <location>
        <begin position="30"/>
        <end position="277"/>
    </location>
</feature>
<dbReference type="Gene3D" id="3.40.50.620">
    <property type="entry name" value="HUPs"/>
    <property type="match status" value="1"/>
</dbReference>
<keyword evidence="4" id="KW-0067">ATP-binding</keyword>
<dbReference type="Proteomes" id="UP000018208">
    <property type="component" value="Unassembled WGS sequence"/>
</dbReference>
<dbReference type="GO" id="GO:0004359">
    <property type="term" value="F:glutaminase activity"/>
    <property type="evidence" value="ECO:0007669"/>
    <property type="project" value="InterPro"/>
</dbReference>
<evidence type="ECO:0000313" key="9">
    <source>
        <dbReference type="Proteomes" id="UP000018208"/>
    </source>
</evidence>
<dbReference type="Pfam" id="PF02540">
    <property type="entry name" value="NAD_synthase"/>
    <property type="match status" value="1"/>
</dbReference>
<dbReference type="EMBL" id="AUWU02000003">
    <property type="protein sequence ID" value="KAH0574730.1"/>
    <property type="molecule type" value="Genomic_DNA"/>
</dbReference>
<dbReference type="InterPro" id="IPR003694">
    <property type="entry name" value="NAD_synthase"/>
</dbReference>
<dbReference type="OrthoDB" id="2020662at2759"/>
<evidence type="ECO:0000313" key="7">
    <source>
        <dbReference type="EMBL" id="EST42160.1"/>
    </source>
</evidence>
<dbReference type="InterPro" id="IPR014729">
    <property type="entry name" value="Rossmann-like_a/b/a_fold"/>
</dbReference>
<dbReference type="GO" id="GO:0005737">
    <property type="term" value="C:cytoplasm"/>
    <property type="evidence" value="ECO:0007669"/>
    <property type="project" value="InterPro"/>
</dbReference>
<evidence type="ECO:0000259" key="6">
    <source>
        <dbReference type="Pfam" id="PF02540"/>
    </source>
</evidence>
<dbReference type="SUPFAM" id="SSF52402">
    <property type="entry name" value="Adenine nucleotide alpha hydrolases-like"/>
    <property type="match status" value="1"/>
</dbReference>